<dbReference type="InterPro" id="IPR035906">
    <property type="entry name" value="MetI-like_sf"/>
</dbReference>
<dbReference type="AlphaFoldDB" id="A0A1D7TYP4"/>
<dbReference type="EMBL" id="CP017147">
    <property type="protein sequence ID" value="AOO80237.1"/>
    <property type="molecule type" value="Genomic_DNA"/>
</dbReference>
<dbReference type="RefSeq" id="WP_069689457.1">
    <property type="nucleotide sequence ID" value="NZ_CP017147.1"/>
</dbReference>
<evidence type="ECO:0000313" key="10">
    <source>
        <dbReference type="EMBL" id="AOO80237.1"/>
    </source>
</evidence>
<feature type="transmembrane region" description="Helical" evidence="8">
    <location>
        <begin position="97"/>
        <end position="122"/>
    </location>
</feature>
<dbReference type="PROSITE" id="PS50928">
    <property type="entry name" value="ABC_TM1"/>
    <property type="match status" value="1"/>
</dbReference>
<dbReference type="GO" id="GO:0005886">
    <property type="term" value="C:plasma membrane"/>
    <property type="evidence" value="ECO:0007669"/>
    <property type="project" value="UniProtKB-SubCell"/>
</dbReference>
<evidence type="ECO:0000259" key="9">
    <source>
        <dbReference type="PROSITE" id="PS50928"/>
    </source>
</evidence>
<gene>
    <name evidence="10" type="ORF">BHK69_06935</name>
</gene>
<comment type="subcellular location">
    <subcellularLocation>
        <location evidence="1">Cell inner membrane</location>
        <topology evidence="1">Multi-pass membrane protein</topology>
    </subcellularLocation>
    <subcellularLocation>
        <location evidence="8">Cell membrane</location>
        <topology evidence="8">Multi-pass membrane protein</topology>
    </subcellularLocation>
</comment>
<reference evidence="10 11" key="1">
    <citation type="journal article" date="2015" name="Antonie Van Leeuwenhoek">
        <title>Bosea vaviloviae sp. nov., a new species of slow-growing rhizobia isolated from nodules of the relict species Vavilovia formosa (Stev.) Fed.</title>
        <authorList>
            <person name="Safronova V.I."/>
            <person name="Kuznetsova I.G."/>
            <person name="Sazanova A.L."/>
            <person name="Kimeklis A.K."/>
            <person name="Belimov A.A."/>
            <person name="Andronov E.E."/>
            <person name="Pinaev A.G."/>
            <person name="Chizhevskaya E.P."/>
            <person name="Pukhaev A.R."/>
            <person name="Popov K.P."/>
            <person name="Willems A."/>
            <person name="Tikhonovich I.A."/>
        </authorList>
    </citation>
    <scope>NUCLEOTIDE SEQUENCE [LARGE SCALE GENOMIC DNA]</scope>
    <source>
        <strain evidence="10 11">Vaf18</strain>
    </source>
</reference>
<keyword evidence="2 8" id="KW-0813">Transport</keyword>
<evidence type="ECO:0000256" key="2">
    <source>
        <dbReference type="ARBA" id="ARBA00022448"/>
    </source>
</evidence>
<feature type="transmembrane region" description="Helical" evidence="8">
    <location>
        <begin position="231"/>
        <end position="254"/>
    </location>
</feature>
<evidence type="ECO:0000256" key="8">
    <source>
        <dbReference type="RuleBase" id="RU363032"/>
    </source>
</evidence>
<sequence>MNGAGRVLSSLAAIVYVLILAPIAIVVALAFSADNFILFPPSGYSLRWFNQLAHNAPLLTALWLSVQIACVVTLLSLALGVPAALALNKGQFRWRGALTNFFLAPLLLPTLITGLALLLFFTPLRLTATLPGLVLGHMTVTVPFVIRMMTTAFATLPDDIEAAAATLGAKPWRVVWRVTLPLATPGLIACACLSFLLSFDETVISLFLSGPRAATLPVEMVRYVEGRTDPLVAALSVLLIVATLIVVVIVERLVGVARAVGK</sequence>
<evidence type="ECO:0000256" key="5">
    <source>
        <dbReference type="ARBA" id="ARBA00022692"/>
    </source>
</evidence>
<feature type="transmembrane region" description="Helical" evidence="8">
    <location>
        <begin position="128"/>
        <end position="146"/>
    </location>
</feature>
<dbReference type="PANTHER" id="PTHR43357">
    <property type="entry name" value="INNER MEMBRANE ABC TRANSPORTER PERMEASE PROTEIN YDCV"/>
    <property type="match status" value="1"/>
</dbReference>
<feature type="transmembrane region" description="Helical" evidence="8">
    <location>
        <begin position="178"/>
        <end position="199"/>
    </location>
</feature>
<dbReference type="CDD" id="cd06261">
    <property type="entry name" value="TM_PBP2"/>
    <property type="match status" value="1"/>
</dbReference>
<protein>
    <submittedName>
        <fullName evidence="10">Polyamine ABC transporter permease</fullName>
    </submittedName>
</protein>
<dbReference type="OrthoDB" id="8156137at2"/>
<evidence type="ECO:0000256" key="1">
    <source>
        <dbReference type="ARBA" id="ARBA00004429"/>
    </source>
</evidence>
<evidence type="ECO:0000256" key="4">
    <source>
        <dbReference type="ARBA" id="ARBA00022519"/>
    </source>
</evidence>
<feature type="transmembrane region" description="Helical" evidence="8">
    <location>
        <begin position="58"/>
        <end position="85"/>
    </location>
</feature>
<dbReference type="Proteomes" id="UP000094969">
    <property type="component" value="Chromosome"/>
</dbReference>
<keyword evidence="6 8" id="KW-1133">Transmembrane helix</keyword>
<organism evidence="10 11">
    <name type="scientific">Bosea vaviloviae</name>
    <dbReference type="NCBI Taxonomy" id="1526658"/>
    <lineage>
        <taxon>Bacteria</taxon>
        <taxon>Pseudomonadati</taxon>
        <taxon>Pseudomonadota</taxon>
        <taxon>Alphaproteobacteria</taxon>
        <taxon>Hyphomicrobiales</taxon>
        <taxon>Boseaceae</taxon>
        <taxon>Bosea</taxon>
    </lineage>
</organism>
<feature type="transmembrane region" description="Helical" evidence="8">
    <location>
        <begin position="12"/>
        <end position="38"/>
    </location>
</feature>
<dbReference type="Gene3D" id="1.10.3720.10">
    <property type="entry name" value="MetI-like"/>
    <property type="match status" value="1"/>
</dbReference>
<keyword evidence="3" id="KW-1003">Cell membrane</keyword>
<dbReference type="Pfam" id="PF00528">
    <property type="entry name" value="BPD_transp_1"/>
    <property type="match status" value="1"/>
</dbReference>
<dbReference type="STRING" id="1526658.BHK69_06935"/>
<evidence type="ECO:0000256" key="6">
    <source>
        <dbReference type="ARBA" id="ARBA00022989"/>
    </source>
</evidence>
<keyword evidence="5 8" id="KW-0812">Transmembrane</keyword>
<name>A0A1D7TYP4_9HYPH</name>
<feature type="domain" description="ABC transmembrane type-1" evidence="9">
    <location>
        <begin position="62"/>
        <end position="250"/>
    </location>
</feature>
<evidence type="ECO:0000256" key="7">
    <source>
        <dbReference type="ARBA" id="ARBA00023136"/>
    </source>
</evidence>
<comment type="similarity">
    <text evidence="8">Belongs to the binding-protein-dependent transport system permease family.</text>
</comment>
<evidence type="ECO:0000313" key="11">
    <source>
        <dbReference type="Proteomes" id="UP000094969"/>
    </source>
</evidence>
<keyword evidence="4" id="KW-0997">Cell inner membrane</keyword>
<dbReference type="SUPFAM" id="SSF161098">
    <property type="entry name" value="MetI-like"/>
    <property type="match status" value="1"/>
</dbReference>
<dbReference type="GO" id="GO:0055085">
    <property type="term" value="P:transmembrane transport"/>
    <property type="evidence" value="ECO:0007669"/>
    <property type="project" value="InterPro"/>
</dbReference>
<dbReference type="PANTHER" id="PTHR43357:SF4">
    <property type="entry name" value="INNER MEMBRANE ABC TRANSPORTER PERMEASE PROTEIN YDCV"/>
    <property type="match status" value="1"/>
</dbReference>
<dbReference type="KEGG" id="bvv:BHK69_06935"/>
<accession>A0A1D7TYP4</accession>
<dbReference type="InterPro" id="IPR000515">
    <property type="entry name" value="MetI-like"/>
</dbReference>
<evidence type="ECO:0000256" key="3">
    <source>
        <dbReference type="ARBA" id="ARBA00022475"/>
    </source>
</evidence>
<keyword evidence="7 8" id="KW-0472">Membrane</keyword>
<keyword evidence="11" id="KW-1185">Reference proteome</keyword>
<proteinExistence type="inferred from homology"/>